<dbReference type="PROSITE" id="PS51778">
    <property type="entry name" value="VAST"/>
    <property type="match status" value="1"/>
</dbReference>
<dbReference type="PANTHER" id="PTHR23319:SF4">
    <property type="entry name" value="GRAM DOMAIN CONTAINING 1B, ISOFORM E"/>
    <property type="match status" value="1"/>
</dbReference>
<name>A0AAD1U4P0_EUPCR</name>
<organism evidence="7 8">
    <name type="scientific">Euplotes crassus</name>
    <dbReference type="NCBI Taxonomy" id="5936"/>
    <lineage>
        <taxon>Eukaryota</taxon>
        <taxon>Sar</taxon>
        <taxon>Alveolata</taxon>
        <taxon>Ciliophora</taxon>
        <taxon>Intramacronucleata</taxon>
        <taxon>Spirotrichea</taxon>
        <taxon>Hypotrichia</taxon>
        <taxon>Euplotida</taxon>
        <taxon>Euplotidae</taxon>
        <taxon>Moneuplotes</taxon>
    </lineage>
</organism>
<dbReference type="Pfam" id="PF16016">
    <property type="entry name" value="VASt"/>
    <property type="match status" value="1"/>
</dbReference>
<dbReference type="GO" id="GO:0005789">
    <property type="term" value="C:endoplasmic reticulum membrane"/>
    <property type="evidence" value="ECO:0007669"/>
    <property type="project" value="TreeGrafter"/>
</dbReference>
<evidence type="ECO:0000256" key="2">
    <source>
        <dbReference type="ARBA" id="ARBA00022692"/>
    </source>
</evidence>
<evidence type="ECO:0000313" key="7">
    <source>
        <dbReference type="EMBL" id="CAI2359213.1"/>
    </source>
</evidence>
<dbReference type="AlphaFoldDB" id="A0AAD1U4P0"/>
<evidence type="ECO:0000256" key="1">
    <source>
        <dbReference type="ARBA" id="ARBA00004167"/>
    </source>
</evidence>
<dbReference type="GO" id="GO:0140268">
    <property type="term" value="C:endoplasmic reticulum-plasma membrane contact site"/>
    <property type="evidence" value="ECO:0007669"/>
    <property type="project" value="TreeGrafter"/>
</dbReference>
<dbReference type="Proteomes" id="UP001295684">
    <property type="component" value="Unassembled WGS sequence"/>
</dbReference>
<dbReference type="InterPro" id="IPR051482">
    <property type="entry name" value="Cholesterol_transport"/>
</dbReference>
<evidence type="ECO:0000256" key="5">
    <source>
        <dbReference type="SAM" id="Phobius"/>
    </source>
</evidence>
<dbReference type="EMBL" id="CAMPGE010000466">
    <property type="protein sequence ID" value="CAI2359213.1"/>
    <property type="molecule type" value="Genomic_DNA"/>
</dbReference>
<dbReference type="GO" id="GO:0032366">
    <property type="term" value="P:intracellular sterol transport"/>
    <property type="evidence" value="ECO:0007669"/>
    <property type="project" value="TreeGrafter"/>
</dbReference>
<keyword evidence="3 5" id="KW-1133">Transmembrane helix</keyword>
<dbReference type="GO" id="GO:0005886">
    <property type="term" value="C:plasma membrane"/>
    <property type="evidence" value="ECO:0007669"/>
    <property type="project" value="TreeGrafter"/>
</dbReference>
<keyword evidence="8" id="KW-1185">Reference proteome</keyword>
<evidence type="ECO:0000256" key="4">
    <source>
        <dbReference type="ARBA" id="ARBA00023136"/>
    </source>
</evidence>
<accession>A0AAD1U4P0</accession>
<dbReference type="GO" id="GO:0032934">
    <property type="term" value="F:sterol binding"/>
    <property type="evidence" value="ECO:0007669"/>
    <property type="project" value="TreeGrafter"/>
</dbReference>
<dbReference type="InterPro" id="IPR004182">
    <property type="entry name" value="GRAM"/>
</dbReference>
<evidence type="ECO:0000259" key="6">
    <source>
        <dbReference type="PROSITE" id="PS51778"/>
    </source>
</evidence>
<gene>
    <name evidence="7" type="ORF">ECRASSUSDP1_LOCUS498</name>
</gene>
<dbReference type="GO" id="GO:0120015">
    <property type="term" value="F:sterol transfer activity"/>
    <property type="evidence" value="ECO:0007669"/>
    <property type="project" value="TreeGrafter"/>
</dbReference>
<dbReference type="Gene3D" id="2.30.29.30">
    <property type="entry name" value="Pleckstrin-homology domain (PH domain)/Phosphotyrosine-binding domain (PTB)"/>
    <property type="match status" value="1"/>
</dbReference>
<evidence type="ECO:0000256" key="3">
    <source>
        <dbReference type="ARBA" id="ARBA00022989"/>
    </source>
</evidence>
<dbReference type="Pfam" id="PF02893">
    <property type="entry name" value="GRAM"/>
    <property type="match status" value="1"/>
</dbReference>
<dbReference type="InterPro" id="IPR031968">
    <property type="entry name" value="VASt"/>
</dbReference>
<keyword evidence="4 5" id="KW-0472">Membrane</keyword>
<reference evidence="7" key="1">
    <citation type="submission" date="2023-07" db="EMBL/GenBank/DDBJ databases">
        <authorList>
            <consortium name="AG Swart"/>
            <person name="Singh M."/>
            <person name="Singh A."/>
            <person name="Seah K."/>
            <person name="Emmerich C."/>
        </authorList>
    </citation>
    <scope>NUCLEOTIDE SEQUENCE</scope>
    <source>
        <strain evidence="7">DP1</strain>
    </source>
</reference>
<dbReference type="InterPro" id="IPR011993">
    <property type="entry name" value="PH-like_dom_sf"/>
</dbReference>
<sequence length="553" mass="64334">MSYFEVQKEKLNLCHNEKLLNGFICTHKNPILSYDKEGAPSLRAPSRNGLIYLTERNILFSPNSGDKDDIIVIPLNEITELKKQNFFFKLQKSIVIVTGKNKQEFCGFGDRNAAFQCILTLWRNVNPEGVNFTISCKCEICISAQDKTYENEGVHLKYNWGEEEEIESYRSSFDQRIEFKSYQAPNVSKKLNLEYSDKVQKSPRPSHSPTSAESPYLCRTFKGMTSFTEQSVDPSLEDARKSLRSTAASEFPEIRKDELIEVDLRSLKKLGKNITPTKNETDVLEAYFPMSLEKFWEVYFSDDAKFSFQDFYTHQKQKNFKVSKWESVKEESKEDASQKLKRSFNMTINISGVPFCSSSKCIRESTVTKSDEKIEYESSVSTPDVPYGNYFFLKERWVVGSTVPNGNQVYVRVFMHLDFVKSTFFKLKIESRAVKDYSDDAKLWEKLARKHIPKPKPIRKKAAPITKVEERRRRRKTAPMKKKTLVEEVVIMEEEDECETCESPQNSWINLQAIQKSFNPQSIHNFVLIILSMAVMYLFWKVFSMQKQIEYSH</sequence>
<evidence type="ECO:0000313" key="8">
    <source>
        <dbReference type="Proteomes" id="UP001295684"/>
    </source>
</evidence>
<dbReference type="SMART" id="SM00568">
    <property type="entry name" value="GRAM"/>
    <property type="match status" value="1"/>
</dbReference>
<feature type="domain" description="VASt" evidence="6">
    <location>
        <begin position="279"/>
        <end position="456"/>
    </location>
</feature>
<comment type="caution">
    <text evidence="7">The sequence shown here is derived from an EMBL/GenBank/DDBJ whole genome shotgun (WGS) entry which is preliminary data.</text>
</comment>
<keyword evidence="2 5" id="KW-0812">Transmembrane</keyword>
<comment type="subcellular location">
    <subcellularLocation>
        <location evidence="1">Membrane</location>
        <topology evidence="1">Single-pass membrane protein</topology>
    </subcellularLocation>
</comment>
<proteinExistence type="predicted"/>
<protein>
    <recommendedName>
        <fullName evidence="6">VASt domain-containing protein</fullName>
    </recommendedName>
</protein>
<dbReference type="PANTHER" id="PTHR23319">
    <property type="entry name" value="GRAM DOMAIN CONTAINING 1B, ISOFORM E"/>
    <property type="match status" value="1"/>
</dbReference>
<feature type="transmembrane region" description="Helical" evidence="5">
    <location>
        <begin position="522"/>
        <end position="540"/>
    </location>
</feature>